<dbReference type="SUPFAM" id="SSF56112">
    <property type="entry name" value="Protein kinase-like (PK-like)"/>
    <property type="match status" value="1"/>
</dbReference>
<dbReference type="AlphaFoldDB" id="A0A6J6FNG8"/>
<evidence type="ECO:0000259" key="6">
    <source>
        <dbReference type="Pfam" id="PF01636"/>
    </source>
</evidence>
<comment type="similarity">
    <text evidence="1">Belongs to the methylthioribose kinase family.</text>
</comment>
<reference evidence="7" key="1">
    <citation type="submission" date="2020-05" db="EMBL/GenBank/DDBJ databases">
        <authorList>
            <person name="Chiriac C."/>
            <person name="Salcher M."/>
            <person name="Ghai R."/>
            <person name="Kavagutti S V."/>
        </authorList>
    </citation>
    <scope>NUCLEOTIDE SEQUENCE</scope>
</reference>
<dbReference type="Gene3D" id="3.30.200.20">
    <property type="entry name" value="Phosphorylase Kinase, domain 1"/>
    <property type="match status" value="1"/>
</dbReference>
<dbReference type="Pfam" id="PF01636">
    <property type="entry name" value="APH"/>
    <property type="match status" value="1"/>
</dbReference>
<dbReference type="InterPro" id="IPR002575">
    <property type="entry name" value="Aminoglycoside_PTrfase"/>
</dbReference>
<dbReference type="PROSITE" id="PS00109">
    <property type="entry name" value="PROTEIN_KINASE_TYR"/>
    <property type="match status" value="1"/>
</dbReference>
<name>A0A6J6FNG8_9ZZZZ</name>
<gene>
    <name evidence="7" type="ORF">UFOPK1798_00419</name>
</gene>
<keyword evidence="4" id="KW-0418">Kinase</keyword>
<dbReference type="InterPro" id="IPR011009">
    <property type="entry name" value="Kinase-like_dom_sf"/>
</dbReference>
<evidence type="ECO:0000256" key="2">
    <source>
        <dbReference type="ARBA" id="ARBA00022679"/>
    </source>
</evidence>
<keyword evidence="2" id="KW-0808">Transferase</keyword>
<evidence type="ECO:0000256" key="1">
    <source>
        <dbReference type="ARBA" id="ARBA00010165"/>
    </source>
</evidence>
<protein>
    <submittedName>
        <fullName evidence="7">Unannotated protein</fullName>
    </submittedName>
</protein>
<evidence type="ECO:0000256" key="5">
    <source>
        <dbReference type="ARBA" id="ARBA00022840"/>
    </source>
</evidence>
<proteinExistence type="inferred from homology"/>
<dbReference type="GO" id="GO:0004672">
    <property type="term" value="F:protein kinase activity"/>
    <property type="evidence" value="ECO:0007669"/>
    <property type="project" value="InterPro"/>
</dbReference>
<evidence type="ECO:0000256" key="3">
    <source>
        <dbReference type="ARBA" id="ARBA00022741"/>
    </source>
</evidence>
<evidence type="ECO:0000313" key="7">
    <source>
        <dbReference type="EMBL" id="CAB4590652.1"/>
    </source>
</evidence>
<organism evidence="7">
    <name type="scientific">freshwater metagenome</name>
    <dbReference type="NCBI Taxonomy" id="449393"/>
    <lineage>
        <taxon>unclassified sequences</taxon>
        <taxon>metagenomes</taxon>
        <taxon>ecological metagenomes</taxon>
    </lineage>
</organism>
<dbReference type="Gene3D" id="3.90.1200.10">
    <property type="match status" value="1"/>
</dbReference>
<dbReference type="PANTHER" id="PTHR34273">
    <property type="entry name" value="METHYLTHIORIBOSE KINASE"/>
    <property type="match status" value="1"/>
</dbReference>
<dbReference type="EMBL" id="CAEZUH010000025">
    <property type="protein sequence ID" value="CAB4590652.1"/>
    <property type="molecule type" value="Genomic_DNA"/>
</dbReference>
<evidence type="ECO:0000256" key="4">
    <source>
        <dbReference type="ARBA" id="ARBA00022777"/>
    </source>
</evidence>
<dbReference type="PANTHER" id="PTHR34273:SF2">
    <property type="entry name" value="METHYLTHIORIBOSE KINASE"/>
    <property type="match status" value="1"/>
</dbReference>
<accession>A0A6J6FNG8</accession>
<feature type="domain" description="Aminoglycoside phosphotransferase" evidence="6">
    <location>
        <begin position="29"/>
        <end position="270"/>
    </location>
</feature>
<keyword evidence="3" id="KW-0547">Nucleotide-binding</keyword>
<dbReference type="InterPro" id="IPR008266">
    <property type="entry name" value="Tyr_kinase_AS"/>
</dbReference>
<dbReference type="GO" id="GO:0005524">
    <property type="term" value="F:ATP binding"/>
    <property type="evidence" value="ECO:0007669"/>
    <property type="project" value="UniProtKB-KW"/>
</dbReference>
<keyword evidence="5" id="KW-0067">ATP-binding</keyword>
<sequence length="329" mass="36926">MSVELLTKDSVVDYLISKKIISLQDNPEVEVLTGGVSNVVLAITTSNQKMVLKQALAELAVSEKWVADQRRAIVEADAIELFNQISPKQVPKLLFLDPDRFILVLERVALGSTVWKSDLLAGVINPDIGAKLGRTLASWHNYGQQNPSAKDKFMEDSLFDQLRIDPFYRFVADKNPSLQVWIRKLINELEGDKTTIVHGDFSPKNIMISMSDEVFILDFEVTHVGNPVFDISFLIAHLLCKFFHAPDALQANLLAKTANAFKKEYEVLREIPPSFAHHAALIALARVEGKSPVNYLTPNQQHKLQKHTKSLLARDAKLSLLDLFEMSAR</sequence>